<dbReference type="PROSITE" id="PS50172">
    <property type="entry name" value="BRCT"/>
    <property type="match status" value="1"/>
</dbReference>
<comment type="caution">
    <text evidence="4">The sequence shown here is derived from an EMBL/GenBank/DDBJ whole genome shotgun (WGS) entry which is preliminary data.</text>
</comment>
<dbReference type="InterPro" id="IPR012337">
    <property type="entry name" value="RNaseH-like_sf"/>
</dbReference>
<evidence type="ECO:0000256" key="2">
    <source>
        <dbReference type="SAM" id="MobiDB-lite"/>
    </source>
</evidence>
<dbReference type="InterPro" id="IPR051324">
    <property type="entry name" value="Stress/Tellurium_Resist"/>
</dbReference>
<organism evidence="4 5">
    <name type="scientific">Actinomadura fibrosa</name>
    <dbReference type="NCBI Taxonomy" id="111802"/>
    <lineage>
        <taxon>Bacteria</taxon>
        <taxon>Bacillati</taxon>
        <taxon>Actinomycetota</taxon>
        <taxon>Actinomycetes</taxon>
        <taxon>Streptosporangiales</taxon>
        <taxon>Thermomonosporaceae</taxon>
        <taxon>Actinomadura</taxon>
    </lineage>
</organism>
<dbReference type="Pfam" id="PF02342">
    <property type="entry name" value="TerD"/>
    <property type="match status" value="1"/>
</dbReference>
<reference evidence="5" key="1">
    <citation type="journal article" date="2019" name="Int. J. Syst. Evol. Microbiol.">
        <title>The Global Catalogue of Microorganisms (GCM) 10K type strain sequencing project: providing services to taxonomists for standard genome sequencing and annotation.</title>
        <authorList>
            <consortium name="The Broad Institute Genomics Platform"/>
            <consortium name="The Broad Institute Genome Sequencing Center for Infectious Disease"/>
            <person name="Wu L."/>
            <person name="Ma J."/>
        </authorList>
    </citation>
    <scope>NUCLEOTIDE SEQUENCE [LARGE SCALE GENOMIC DNA]</scope>
    <source>
        <strain evidence="5">JCM 9371</strain>
    </source>
</reference>
<accession>A0ABW2Y1I8</accession>
<dbReference type="SUPFAM" id="SSF53098">
    <property type="entry name" value="Ribonuclease H-like"/>
    <property type="match status" value="1"/>
</dbReference>
<dbReference type="InterPro" id="IPR001357">
    <property type="entry name" value="BRCT_dom"/>
</dbReference>
<name>A0ABW2Y1I8_9ACTN</name>
<dbReference type="InterPro" id="IPR036420">
    <property type="entry name" value="BRCT_dom_sf"/>
</dbReference>
<dbReference type="InterPro" id="IPR003325">
    <property type="entry name" value="TerD"/>
</dbReference>
<dbReference type="EMBL" id="JBHTGP010000041">
    <property type="protein sequence ID" value="MFD0692451.1"/>
    <property type="molecule type" value="Genomic_DNA"/>
</dbReference>
<gene>
    <name evidence="4" type="ORF">ACFQZM_48765</name>
</gene>
<feature type="compositionally biased region" description="Low complexity" evidence="2">
    <location>
        <begin position="212"/>
        <end position="223"/>
    </location>
</feature>
<proteinExistence type="inferred from homology"/>
<evidence type="ECO:0000259" key="3">
    <source>
        <dbReference type="PROSITE" id="PS50172"/>
    </source>
</evidence>
<evidence type="ECO:0000313" key="5">
    <source>
        <dbReference type="Proteomes" id="UP001597063"/>
    </source>
</evidence>
<dbReference type="InterPro" id="IPR036397">
    <property type="entry name" value="RNaseH_sf"/>
</dbReference>
<feature type="region of interest" description="Disordered" evidence="2">
    <location>
        <begin position="198"/>
        <end position="238"/>
    </location>
</feature>
<dbReference type="PANTHER" id="PTHR32097:SF4">
    <property type="entry name" value="GENERAL STRESS PROTEIN 16U"/>
    <property type="match status" value="1"/>
</dbReference>
<dbReference type="SUPFAM" id="SSF52113">
    <property type="entry name" value="BRCT domain"/>
    <property type="match status" value="1"/>
</dbReference>
<evidence type="ECO:0000313" key="4">
    <source>
        <dbReference type="EMBL" id="MFD0692451.1"/>
    </source>
</evidence>
<dbReference type="CDD" id="cd06974">
    <property type="entry name" value="TerD_like"/>
    <property type="match status" value="1"/>
</dbReference>
<dbReference type="Gene3D" id="3.30.420.10">
    <property type="entry name" value="Ribonuclease H-like superfamily/Ribonuclease H"/>
    <property type="match status" value="1"/>
</dbReference>
<evidence type="ECO:0000256" key="1">
    <source>
        <dbReference type="ARBA" id="ARBA00008775"/>
    </source>
</evidence>
<dbReference type="SMART" id="SM00292">
    <property type="entry name" value="BRCT"/>
    <property type="match status" value="2"/>
</dbReference>
<protein>
    <submittedName>
        <fullName evidence="4">TerD family protein</fullName>
    </submittedName>
</protein>
<dbReference type="RefSeq" id="WP_207399550.1">
    <property type="nucleotide sequence ID" value="NZ_CAACUY010000013.1"/>
</dbReference>
<dbReference type="PANTHER" id="PTHR32097">
    <property type="entry name" value="CAMP-BINDING PROTEIN 1-RELATED"/>
    <property type="match status" value="1"/>
</dbReference>
<comment type="similarity">
    <text evidence="1">Belongs to the CAPAB/TerDEXZ family.</text>
</comment>
<dbReference type="Pfam" id="PF00533">
    <property type="entry name" value="BRCT"/>
    <property type="match status" value="1"/>
</dbReference>
<dbReference type="Gene3D" id="2.60.60.30">
    <property type="entry name" value="sav2460 like domains"/>
    <property type="match status" value="1"/>
</dbReference>
<keyword evidence="5" id="KW-1185">Reference proteome</keyword>
<feature type="domain" description="BRCT" evidence="3">
    <location>
        <begin position="231"/>
        <end position="304"/>
    </location>
</feature>
<sequence>MAHEFTLAGLHLPVDQRLCTLTLNRRLSPPTPNMRLGTLATHYGVVQRNAHDAADDVRVLAGVLHGSLTAAARLGLSLPLVPCPPRQSPPRTRYPARVPKIACGYRNPGRLTAGGPLVQGMKVAITGDTRTARAELAAKAAAAGLNMMSSVSRHTSALVTNTPHSASTKLERAVANGVPIIDERTFLRLLHDVRPGTAHEAATPLTPPSAPAPAAANQATSSTRQSSPASQPAKALTGRRVLVVGGSHDHAAKTRTRVTELGGAAAVNLSGSVTDVIALPGGDRDRRMARIRSLGLPVHDDKWLHALDQSPTAQGRTTEPERPTALVLSRGGAIDLPITPHTTIWTVAATWAQQTTCEIDVVAFAVDVDEQVSCDEDFVFYGATETPDGAITLSADGPTEQSVTIDTAHLAPAVHKIVIAAAIDGTATFGTIGAIEITAAPGSGEAPLAQATLDAATTERTMLLAEVYRRGPSWRLRAIGQGYDHGLDELARGYGVDIDD</sequence>
<dbReference type="Gene3D" id="3.40.50.10190">
    <property type="entry name" value="BRCT domain"/>
    <property type="match status" value="1"/>
</dbReference>
<dbReference type="Proteomes" id="UP001597063">
    <property type="component" value="Unassembled WGS sequence"/>
</dbReference>